<dbReference type="AlphaFoldDB" id="A0A1E3UGH9"/>
<evidence type="ECO:0000256" key="1">
    <source>
        <dbReference type="SAM" id="MobiDB-lite"/>
    </source>
</evidence>
<organism evidence="2 3">
    <name type="scientific">Eisenbergiella tayi</name>
    <dbReference type="NCBI Taxonomy" id="1432052"/>
    <lineage>
        <taxon>Bacteria</taxon>
        <taxon>Bacillati</taxon>
        <taxon>Bacillota</taxon>
        <taxon>Clostridia</taxon>
        <taxon>Lachnospirales</taxon>
        <taxon>Lachnospiraceae</taxon>
        <taxon>Eisenbergiella</taxon>
    </lineage>
</organism>
<name>A0A1E3UGH9_9FIRM</name>
<protein>
    <submittedName>
        <fullName evidence="2">Phage virion morphogenesis protein</fullName>
    </submittedName>
</protein>
<dbReference type="EMBL" id="MEHA01000011">
    <property type="protein sequence ID" value="ODR50349.1"/>
    <property type="molecule type" value="Genomic_DNA"/>
</dbReference>
<dbReference type="OrthoDB" id="1807756at2"/>
<feature type="compositionally biased region" description="Low complexity" evidence="1">
    <location>
        <begin position="69"/>
        <end position="78"/>
    </location>
</feature>
<dbReference type="Pfam" id="PF05069">
    <property type="entry name" value="Phage_tail_S"/>
    <property type="match status" value="1"/>
</dbReference>
<proteinExistence type="predicted"/>
<evidence type="ECO:0000313" key="3">
    <source>
        <dbReference type="Proteomes" id="UP000094271"/>
    </source>
</evidence>
<dbReference type="InterPro" id="IPR006522">
    <property type="entry name" value="Phage_virion_morphogenesis"/>
</dbReference>
<gene>
    <name evidence="2" type="ORF">BEI59_15950</name>
</gene>
<sequence length="163" mass="18091">MSSVNVKVDGDVQRLMKRLGRIASVDKAGINNAIAEGLRTSTIERFQTEKSPEGKKWRQSVRARNEGGKTLTKSSTLRTSIRSEASVDGLAVGTNDIRAATHQFGDTRTIKAKRKKVLRFQINGRWVSKKEVKVTIPARPFLGVSEEDEEEIKKLLGKALEEA</sequence>
<evidence type="ECO:0000313" key="2">
    <source>
        <dbReference type="EMBL" id="ODR50349.1"/>
    </source>
</evidence>
<comment type="caution">
    <text evidence="2">The sequence shown here is derived from an EMBL/GenBank/DDBJ whole genome shotgun (WGS) entry which is preliminary data.</text>
</comment>
<reference evidence="2 3" key="1">
    <citation type="submission" date="2016-08" db="EMBL/GenBank/DDBJ databases">
        <authorList>
            <person name="Seilhamer J.J."/>
        </authorList>
    </citation>
    <scope>NUCLEOTIDE SEQUENCE [LARGE SCALE GENOMIC DNA]</scope>
    <source>
        <strain evidence="2 3">NML150140-1</strain>
    </source>
</reference>
<feature type="region of interest" description="Disordered" evidence="1">
    <location>
        <begin position="47"/>
        <end position="78"/>
    </location>
</feature>
<dbReference type="NCBIfam" id="TIGR01635">
    <property type="entry name" value="tail_comp_S"/>
    <property type="match status" value="1"/>
</dbReference>
<accession>A0A1E3UGH9</accession>
<dbReference type="Proteomes" id="UP000094271">
    <property type="component" value="Unassembled WGS sequence"/>
</dbReference>
<feature type="compositionally biased region" description="Basic and acidic residues" evidence="1">
    <location>
        <begin position="47"/>
        <end position="56"/>
    </location>
</feature>
<dbReference type="RefSeq" id="WP_069431725.1">
    <property type="nucleotide sequence ID" value="NZ_MEHA01000011.1"/>
</dbReference>